<gene>
    <name evidence="3" type="ORF">JAAARDRAFT_78936</name>
</gene>
<keyword evidence="2" id="KW-1133">Transmembrane helix</keyword>
<dbReference type="EMBL" id="KL197720">
    <property type="protein sequence ID" value="KDQ57081.1"/>
    <property type="molecule type" value="Genomic_DNA"/>
</dbReference>
<dbReference type="InParanoid" id="A0A067Q3A2"/>
<keyword evidence="2" id="KW-0472">Membrane</keyword>
<protein>
    <submittedName>
        <fullName evidence="3">Uncharacterized protein</fullName>
    </submittedName>
</protein>
<proteinExistence type="predicted"/>
<keyword evidence="4" id="KW-1185">Reference proteome</keyword>
<feature type="region of interest" description="Disordered" evidence="1">
    <location>
        <begin position="122"/>
        <end position="191"/>
    </location>
</feature>
<keyword evidence="2" id="KW-0812">Transmembrane</keyword>
<reference evidence="4" key="1">
    <citation type="journal article" date="2014" name="Proc. Natl. Acad. Sci. U.S.A.">
        <title>Extensive sampling of basidiomycete genomes demonstrates inadequacy of the white-rot/brown-rot paradigm for wood decay fungi.</title>
        <authorList>
            <person name="Riley R."/>
            <person name="Salamov A.A."/>
            <person name="Brown D.W."/>
            <person name="Nagy L.G."/>
            <person name="Floudas D."/>
            <person name="Held B.W."/>
            <person name="Levasseur A."/>
            <person name="Lombard V."/>
            <person name="Morin E."/>
            <person name="Otillar R."/>
            <person name="Lindquist E.A."/>
            <person name="Sun H."/>
            <person name="LaButti K.M."/>
            <person name="Schmutz J."/>
            <person name="Jabbour D."/>
            <person name="Luo H."/>
            <person name="Baker S.E."/>
            <person name="Pisabarro A.G."/>
            <person name="Walton J.D."/>
            <person name="Blanchette R.A."/>
            <person name="Henrissat B."/>
            <person name="Martin F."/>
            <person name="Cullen D."/>
            <person name="Hibbett D.S."/>
            <person name="Grigoriev I.V."/>
        </authorList>
    </citation>
    <scope>NUCLEOTIDE SEQUENCE [LARGE SCALE GENOMIC DNA]</scope>
    <source>
        <strain evidence="4">MUCL 33604</strain>
    </source>
</reference>
<dbReference type="HOGENOM" id="CLU_769583_0_0_1"/>
<evidence type="ECO:0000313" key="4">
    <source>
        <dbReference type="Proteomes" id="UP000027265"/>
    </source>
</evidence>
<feature type="non-terminal residue" evidence="3">
    <location>
        <position position="308"/>
    </location>
</feature>
<name>A0A067Q3A2_9AGAM</name>
<dbReference type="Proteomes" id="UP000027265">
    <property type="component" value="Unassembled WGS sequence"/>
</dbReference>
<accession>A0A067Q3A2</accession>
<dbReference type="AlphaFoldDB" id="A0A067Q3A2"/>
<evidence type="ECO:0000256" key="2">
    <source>
        <dbReference type="SAM" id="Phobius"/>
    </source>
</evidence>
<feature type="transmembrane region" description="Helical" evidence="2">
    <location>
        <begin position="20"/>
        <end position="42"/>
    </location>
</feature>
<feature type="compositionally biased region" description="Low complexity" evidence="1">
    <location>
        <begin position="182"/>
        <end position="191"/>
    </location>
</feature>
<evidence type="ECO:0000256" key="1">
    <source>
        <dbReference type="SAM" id="MobiDB-lite"/>
    </source>
</evidence>
<sequence>MSIQLIPRLRGEEPTVFIGYVARFLGTLGIVASVLMLCIGFFSPRLIAKMPAAKAKTPSVAEIQIDTPLHPAMPQRPVCRHAETCPSPSIILSAHQPLAKSVSRSKRHVCFSEAARDALLSKGDQTSDERVTFSPLQTVSELEPTTPRSSFSSDTSTESKASSCSSISDPFGSCSRLPPPMSHTSSSRTSRTITLRLPRLRSFNPKKRIISEAEPWPASPAHHVYPSAPTPVAVAHTRSDLKLTPVKTPDASGCEAYDSVFQSPPEICRSITLPPILPPLSTRTPSGEHVAPCTSPGALASGSSRAIH</sequence>
<organism evidence="3 4">
    <name type="scientific">Jaapia argillacea MUCL 33604</name>
    <dbReference type="NCBI Taxonomy" id="933084"/>
    <lineage>
        <taxon>Eukaryota</taxon>
        <taxon>Fungi</taxon>
        <taxon>Dikarya</taxon>
        <taxon>Basidiomycota</taxon>
        <taxon>Agaricomycotina</taxon>
        <taxon>Agaricomycetes</taxon>
        <taxon>Agaricomycetidae</taxon>
        <taxon>Jaapiales</taxon>
        <taxon>Jaapiaceae</taxon>
        <taxon>Jaapia</taxon>
    </lineage>
</organism>
<feature type="compositionally biased region" description="Low complexity" evidence="1">
    <location>
        <begin position="145"/>
        <end position="168"/>
    </location>
</feature>
<feature type="region of interest" description="Disordered" evidence="1">
    <location>
        <begin position="279"/>
        <end position="308"/>
    </location>
</feature>
<evidence type="ECO:0000313" key="3">
    <source>
        <dbReference type="EMBL" id="KDQ57081.1"/>
    </source>
</evidence>